<proteinExistence type="predicted"/>
<dbReference type="InterPro" id="IPR051320">
    <property type="entry name" value="Viral_Replic_Matur_Polypro"/>
</dbReference>
<gene>
    <name evidence="2" type="primary">pol_4403</name>
    <name evidence="2" type="ORF">AVEN_179151_1</name>
</gene>
<accession>A0A4Y2QNS0</accession>
<dbReference type="GO" id="GO:0071897">
    <property type="term" value="P:DNA biosynthetic process"/>
    <property type="evidence" value="ECO:0007669"/>
    <property type="project" value="UniProtKB-ARBA"/>
</dbReference>
<dbReference type="Pfam" id="PF00078">
    <property type="entry name" value="RVT_1"/>
    <property type="match status" value="1"/>
</dbReference>
<reference evidence="2 3" key="1">
    <citation type="journal article" date="2019" name="Sci. Rep.">
        <title>Orb-weaving spider Araneus ventricosus genome elucidates the spidroin gene catalogue.</title>
        <authorList>
            <person name="Kono N."/>
            <person name="Nakamura H."/>
            <person name="Ohtoshi R."/>
            <person name="Moran D.A.P."/>
            <person name="Shinohara A."/>
            <person name="Yoshida Y."/>
            <person name="Fujiwara M."/>
            <person name="Mori M."/>
            <person name="Tomita M."/>
            <person name="Arakawa K."/>
        </authorList>
    </citation>
    <scope>NUCLEOTIDE SEQUENCE [LARGE SCALE GENOMIC DNA]</scope>
</reference>
<dbReference type="AlphaFoldDB" id="A0A4Y2QNS0"/>
<feature type="domain" description="Reverse transcriptase" evidence="1">
    <location>
        <begin position="1"/>
        <end position="64"/>
    </location>
</feature>
<sequence length="115" mass="13355">MGQVLRGLDCFAYLDDILVASEDLAKHKVDIEKVFQMLKDYYLKVNLEKCVFGQEKIQFLGFHVSPGGVCPLSDRVKALTEYSLPKSVEKLRRFLAMINFYHRFLPNISNTLKYF</sequence>
<protein>
    <submittedName>
        <fullName evidence="2">Retrovirus-related Pol polyprotein from transposon 297</fullName>
    </submittedName>
</protein>
<dbReference type="Proteomes" id="UP000499080">
    <property type="component" value="Unassembled WGS sequence"/>
</dbReference>
<dbReference type="InterPro" id="IPR043128">
    <property type="entry name" value="Rev_trsase/Diguanyl_cyclase"/>
</dbReference>
<evidence type="ECO:0000259" key="1">
    <source>
        <dbReference type="PROSITE" id="PS50878"/>
    </source>
</evidence>
<dbReference type="InterPro" id="IPR043502">
    <property type="entry name" value="DNA/RNA_pol_sf"/>
</dbReference>
<dbReference type="OrthoDB" id="41323at2759"/>
<dbReference type="PANTHER" id="PTHR33064">
    <property type="entry name" value="POL PROTEIN"/>
    <property type="match status" value="1"/>
</dbReference>
<dbReference type="Gene3D" id="3.30.70.270">
    <property type="match status" value="2"/>
</dbReference>
<organism evidence="2 3">
    <name type="scientific">Araneus ventricosus</name>
    <name type="common">Orbweaver spider</name>
    <name type="synonym">Epeira ventricosa</name>
    <dbReference type="NCBI Taxonomy" id="182803"/>
    <lineage>
        <taxon>Eukaryota</taxon>
        <taxon>Metazoa</taxon>
        <taxon>Ecdysozoa</taxon>
        <taxon>Arthropoda</taxon>
        <taxon>Chelicerata</taxon>
        <taxon>Arachnida</taxon>
        <taxon>Araneae</taxon>
        <taxon>Araneomorphae</taxon>
        <taxon>Entelegynae</taxon>
        <taxon>Araneoidea</taxon>
        <taxon>Araneidae</taxon>
        <taxon>Araneus</taxon>
    </lineage>
</organism>
<dbReference type="InterPro" id="IPR000477">
    <property type="entry name" value="RT_dom"/>
</dbReference>
<dbReference type="SUPFAM" id="SSF56672">
    <property type="entry name" value="DNA/RNA polymerases"/>
    <property type="match status" value="1"/>
</dbReference>
<dbReference type="EMBL" id="BGPR01014382">
    <property type="protein sequence ID" value="GBN64971.1"/>
    <property type="molecule type" value="Genomic_DNA"/>
</dbReference>
<dbReference type="PANTHER" id="PTHR33064:SF37">
    <property type="entry name" value="RIBONUCLEASE H"/>
    <property type="match status" value="1"/>
</dbReference>
<evidence type="ECO:0000313" key="2">
    <source>
        <dbReference type="EMBL" id="GBN64971.1"/>
    </source>
</evidence>
<name>A0A4Y2QNS0_ARAVE</name>
<dbReference type="PROSITE" id="PS50878">
    <property type="entry name" value="RT_POL"/>
    <property type="match status" value="1"/>
</dbReference>
<comment type="caution">
    <text evidence="2">The sequence shown here is derived from an EMBL/GenBank/DDBJ whole genome shotgun (WGS) entry which is preliminary data.</text>
</comment>
<evidence type="ECO:0000313" key="3">
    <source>
        <dbReference type="Proteomes" id="UP000499080"/>
    </source>
</evidence>
<keyword evidence="3" id="KW-1185">Reference proteome</keyword>